<feature type="compositionally biased region" description="Pro residues" evidence="1">
    <location>
        <begin position="269"/>
        <end position="281"/>
    </location>
</feature>
<dbReference type="AlphaFoldDB" id="A0A964BQS8"/>
<accession>A0A964BQS8</accession>
<dbReference type="InterPro" id="IPR007280">
    <property type="entry name" value="Peptidase_C_arc/bac"/>
</dbReference>
<dbReference type="Pfam" id="PF04151">
    <property type="entry name" value="PPC"/>
    <property type="match status" value="1"/>
</dbReference>
<keyword evidence="5" id="KW-1185">Reference proteome</keyword>
<sequence>MVKVYLPSFAIYTFSLTVNLLVLGIYPYGAIAQNSLPQTSNKQAANNTRISSNIEPEILSEINRVRTNPQGYANWLEDQRQYYDGIWLKLPGEKPIRTNKGLKALEEAIAILKEQQPLSPLNNSEQTAANATDKLEDFATANNLQNISYGRITPKGIVMSLVIDELFPDRRRRNSLLSPDAKNTGVACKPDPRYAKVCAIAYSDSTLDVTTEKPVTPPSPETETTVEKPPTSPSPPTETIAEKPPTPENVTTKPESTPEETETVAENLPQPPQPQAPPTPSEIPEVSLPNPETEIEAEKPPIEDNEEIEVARVEDEEPIATNSDGSRLLENVERGILEEGDRIIAEDGSFYDSYPLDVRSGESFTISLESEEFDAFVALIDAKGNIIEQNDDINEEDSNSRIRVTIPENGVYNVIVNAYDEGGKGEYILTISR</sequence>
<dbReference type="Proteomes" id="UP000729733">
    <property type="component" value="Unassembled WGS sequence"/>
</dbReference>
<protein>
    <submittedName>
        <fullName evidence="4">Pre-peptidase C-terminal domain-containing protein</fullName>
    </submittedName>
</protein>
<evidence type="ECO:0000259" key="3">
    <source>
        <dbReference type="Pfam" id="PF04151"/>
    </source>
</evidence>
<proteinExistence type="predicted"/>
<organism evidence="4 5">
    <name type="scientific">Waterburya agarophytonicola KI4</name>
    <dbReference type="NCBI Taxonomy" id="2874699"/>
    <lineage>
        <taxon>Bacteria</taxon>
        <taxon>Bacillati</taxon>
        <taxon>Cyanobacteriota</taxon>
        <taxon>Cyanophyceae</taxon>
        <taxon>Pleurocapsales</taxon>
        <taxon>Hyellaceae</taxon>
        <taxon>Waterburya</taxon>
        <taxon>Waterburya agarophytonicola</taxon>
    </lineage>
</organism>
<feature type="transmembrane region" description="Helical" evidence="2">
    <location>
        <begin position="9"/>
        <end position="29"/>
    </location>
</feature>
<evidence type="ECO:0000256" key="1">
    <source>
        <dbReference type="SAM" id="MobiDB-lite"/>
    </source>
</evidence>
<name>A0A964BQS8_9CYAN</name>
<feature type="region of interest" description="Disordered" evidence="1">
    <location>
        <begin position="208"/>
        <end position="298"/>
    </location>
</feature>
<gene>
    <name evidence="4" type="ORF">I4641_12965</name>
</gene>
<keyword evidence="2" id="KW-0472">Membrane</keyword>
<dbReference type="Gene3D" id="2.60.120.380">
    <property type="match status" value="1"/>
</dbReference>
<reference evidence="4" key="1">
    <citation type="journal article" date="2021" name="Antonie Van Leeuwenhoek">
        <title>Draft genome and description of Waterburya agarophytonicola gen. nov. sp. nov. (Pleurocapsales, Cyanobacteria): a seaweed symbiont.</title>
        <authorList>
            <person name="Bonthond G."/>
            <person name="Shalygin S."/>
            <person name="Bayer T."/>
            <person name="Weinberger F."/>
        </authorList>
    </citation>
    <scope>NUCLEOTIDE SEQUENCE</scope>
    <source>
        <strain evidence="4">KI4</strain>
    </source>
</reference>
<evidence type="ECO:0000313" key="4">
    <source>
        <dbReference type="EMBL" id="MCC0177889.1"/>
    </source>
</evidence>
<keyword evidence="2" id="KW-0812">Transmembrane</keyword>
<keyword evidence="2" id="KW-1133">Transmembrane helix</keyword>
<comment type="caution">
    <text evidence="4">The sequence shown here is derived from an EMBL/GenBank/DDBJ whole genome shotgun (WGS) entry which is preliminary data.</text>
</comment>
<evidence type="ECO:0000313" key="5">
    <source>
        <dbReference type="Proteomes" id="UP000729733"/>
    </source>
</evidence>
<dbReference type="RefSeq" id="WP_229640955.1">
    <property type="nucleotide sequence ID" value="NZ_JADWDC010000030.1"/>
</dbReference>
<dbReference type="EMBL" id="JADWDC010000030">
    <property type="protein sequence ID" value="MCC0177889.1"/>
    <property type="molecule type" value="Genomic_DNA"/>
</dbReference>
<feature type="domain" description="Peptidase C-terminal archaeal/bacterial" evidence="3">
    <location>
        <begin position="351"/>
        <end position="417"/>
    </location>
</feature>
<evidence type="ECO:0000256" key="2">
    <source>
        <dbReference type="SAM" id="Phobius"/>
    </source>
</evidence>